<keyword evidence="16" id="KW-0233">DNA recombination</keyword>
<dbReference type="Pfam" id="PF22936">
    <property type="entry name" value="Pol_BBD"/>
    <property type="match status" value="1"/>
</dbReference>
<keyword evidence="15" id="KW-0917">Virion maturation</keyword>
<dbReference type="GO" id="GO:0003676">
    <property type="term" value="F:nucleic acid binding"/>
    <property type="evidence" value="ECO:0007669"/>
    <property type="project" value="InterPro"/>
</dbReference>
<dbReference type="OrthoDB" id="3053679at2759"/>
<comment type="function">
    <text evidence="2">The aspartyl protease (PR) mediates the proteolytic cleavages of the Gag and Gag-Pol polyproteins after assembly of the VLP.</text>
</comment>
<dbReference type="InterPro" id="IPR054722">
    <property type="entry name" value="PolX-like_BBD"/>
</dbReference>
<keyword evidence="4" id="KW-0645">Protease</keyword>
<dbReference type="PROSITE" id="PS50994">
    <property type="entry name" value="INTEGRASE"/>
    <property type="match status" value="1"/>
</dbReference>
<evidence type="ECO:0000256" key="8">
    <source>
        <dbReference type="ARBA" id="ARBA00022759"/>
    </source>
</evidence>
<dbReference type="InterPro" id="IPR057670">
    <property type="entry name" value="SH3_retrovirus"/>
</dbReference>
<feature type="domain" description="Integrase catalytic" evidence="18">
    <location>
        <begin position="63"/>
        <end position="164"/>
    </location>
</feature>
<evidence type="ECO:0000256" key="17">
    <source>
        <dbReference type="ARBA" id="ARBA00023268"/>
    </source>
</evidence>
<dbReference type="PANTHER" id="PTHR42648">
    <property type="entry name" value="TRANSPOSASE, PUTATIVE-RELATED"/>
    <property type="match status" value="1"/>
</dbReference>
<dbReference type="InterPro" id="IPR013103">
    <property type="entry name" value="RVT_2"/>
</dbReference>
<reference evidence="19 20" key="1">
    <citation type="journal article" date="2019" name="Sci. Rep.">
        <title>Orb-weaving spider Araneus ventricosus genome elucidates the spidroin gene catalogue.</title>
        <authorList>
            <person name="Kono N."/>
            <person name="Nakamura H."/>
            <person name="Ohtoshi R."/>
            <person name="Moran D.A.P."/>
            <person name="Shinohara A."/>
            <person name="Yoshida Y."/>
            <person name="Fujiwara M."/>
            <person name="Mori M."/>
            <person name="Tomita M."/>
            <person name="Arakawa K."/>
        </authorList>
    </citation>
    <scope>NUCLEOTIDE SEQUENCE [LARGE SCALE GENOMIC DNA]</scope>
</reference>
<evidence type="ECO:0000256" key="4">
    <source>
        <dbReference type="ARBA" id="ARBA00022670"/>
    </source>
</evidence>
<dbReference type="Pfam" id="PF13359">
    <property type="entry name" value="DDE_Tnp_4"/>
    <property type="match status" value="1"/>
</dbReference>
<dbReference type="Gene3D" id="3.30.420.10">
    <property type="entry name" value="Ribonuclease H-like superfamily/Ribonuclease H"/>
    <property type="match status" value="1"/>
</dbReference>
<keyword evidence="14" id="KW-0239">DNA-directed DNA polymerase</keyword>
<keyword evidence="17" id="KW-0511">Multifunctional enzyme</keyword>
<evidence type="ECO:0000256" key="14">
    <source>
        <dbReference type="ARBA" id="ARBA00022932"/>
    </source>
</evidence>
<dbReference type="GO" id="GO:0008233">
    <property type="term" value="F:peptidase activity"/>
    <property type="evidence" value="ECO:0007669"/>
    <property type="project" value="UniProtKB-KW"/>
</dbReference>
<dbReference type="InterPro" id="IPR012337">
    <property type="entry name" value="RNaseH-like_sf"/>
</dbReference>
<evidence type="ECO:0000313" key="19">
    <source>
        <dbReference type="EMBL" id="GBN70133.1"/>
    </source>
</evidence>
<evidence type="ECO:0000256" key="2">
    <source>
        <dbReference type="ARBA" id="ARBA00002180"/>
    </source>
</evidence>
<keyword evidence="12" id="KW-0229">DNA integration</keyword>
<dbReference type="GO" id="GO:0006310">
    <property type="term" value="P:DNA recombination"/>
    <property type="evidence" value="ECO:0007669"/>
    <property type="project" value="UniProtKB-KW"/>
</dbReference>
<dbReference type="Pfam" id="PF07727">
    <property type="entry name" value="RVT_2"/>
    <property type="match status" value="1"/>
</dbReference>
<dbReference type="GO" id="GO:0046872">
    <property type="term" value="F:metal ion binding"/>
    <property type="evidence" value="ECO:0007669"/>
    <property type="project" value="UniProtKB-KW"/>
</dbReference>
<evidence type="ECO:0000256" key="3">
    <source>
        <dbReference type="ARBA" id="ARBA00022612"/>
    </source>
</evidence>
<evidence type="ECO:0000256" key="5">
    <source>
        <dbReference type="ARBA" id="ARBA00022722"/>
    </source>
</evidence>
<evidence type="ECO:0000256" key="9">
    <source>
        <dbReference type="ARBA" id="ARBA00022801"/>
    </source>
</evidence>
<evidence type="ECO:0000256" key="13">
    <source>
        <dbReference type="ARBA" id="ARBA00022918"/>
    </source>
</evidence>
<keyword evidence="20" id="KW-1185">Reference proteome</keyword>
<evidence type="ECO:0000256" key="11">
    <source>
        <dbReference type="ARBA" id="ARBA00022842"/>
    </source>
</evidence>
<name>A0A4Y2R3E6_ARAVE</name>
<sequence>MSKLPISRKVFYSELSSKLVNPEAQCTSTSQKVGEWLIDRAATSHFCNNRDWLSTFRHVTKTEVLVGDENCASRVNFIGNIVLNVKDGLGIKMERTSVYTPEQNGVAERFNRTAVEGIRSMLQDSGLKTQFWAEALLASVHVKNRCVHKLTGNKTPIEIWTGYRPSVRHFRIFGSLAHVYIPSLRLNKLQPKADVGIMIGYGIKTRGYRVWVPTQKRVIETTRVSINEHKNGVKHLYGKPRLRSLNNVKKYCDKENTKFEPDMFSFKPLNLDQHYNSRDENSNDSFNESLSDDEANIFQEEIYNLELPKSFENTRKSPERKLWEEAMKSELKIMHDRNVWTLVDPPDKSRILDCRRVYTVETNHTDRSKTFKARLVSRGFNQIAGVDYSDVFSPVVNFSVIRFMFILFGTSLCFNSGYTGKAISIWVDLLNPSHWPVDALSIVQPHEDNVTGLQRLTFYSRLLYKLAEMLLSKPAPQLLSKQCHSRIFSLLESTRSKSGTPVCLRSCKNKEVEQVLIALRFYAVAIADLFKVSQPTVSRVVHRVSEAMASLLPDYIYLPVNKEECIEVSKKFFDIAGFSSVIGALDCTFVNIVSPGGEDAERFRCRKNYFALNVQTIVDSDLVIRNVVARWPGRDSGYGLEKYLLTPFGNPRSPAEVRYNKSHVLTRNTVERKYGILKRRFPCLSIGLNCHIERVPAIIVACCVLHNLAIRLGAEPAGLPTGKRLLPLVIWADRLAIEVGCTRIAAPLLRFNGMLLPAVCKKVSQLPDDFTFFIRFKNLLSPLKDDLYVSSLCDISLKISHRSRFLFYSYP</sequence>
<dbReference type="GO" id="GO:0003964">
    <property type="term" value="F:RNA-directed DNA polymerase activity"/>
    <property type="evidence" value="ECO:0007669"/>
    <property type="project" value="UniProtKB-KW"/>
</dbReference>
<dbReference type="GO" id="GO:0004519">
    <property type="term" value="F:endonuclease activity"/>
    <property type="evidence" value="ECO:0007669"/>
    <property type="project" value="UniProtKB-KW"/>
</dbReference>
<proteinExistence type="predicted"/>
<dbReference type="AlphaFoldDB" id="A0A4Y2R3E6"/>
<evidence type="ECO:0000313" key="20">
    <source>
        <dbReference type="Proteomes" id="UP000499080"/>
    </source>
</evidence>
<evidence type="ECO:0000256" key="10">
    <source>
        <dbReference type="ARBA" id="ARBA00022840"/>
    </source>
</evidence>
<dbReference type="InterPro" id="IPR027806">
    <property type="entry name" value="HARBI1_dom"/>
</dbReference>
<keyword evidence="14" id="KW-0548">Nucleotidyltransferase</keyword>
<accession>A0A4Y2R3E6</accession>
<keyword evidence="13" id="KW-0695">RNA-directed DNA polymerase</keyword>
<evidence type="ECO:0000256" key="16">
    <source>
        <dbReference type="ARBA" id="ARBA00023172"/>
    </source>
</evidence>
<keyword evidence="10" id="KW-0067">ATP-binding</keyword>
<dbReference type="GO" id="GO:0006508">
    <property type="term" value="P:proteolysis"/>
    <property type="evidence" value="ECO:0007669"/>
    <property type="project" value="UniProtKB-KW"/>
</dbReference>
<evidence type="ECO:0000256" key="12">
    <source>
        <dbReference type="ARBA" id="ARBA00022908"/>
    </source>
</evidence>
<keyword evidence="11" id="KW-0460">Magnesium</keyword>
<keyword evidence="9" id="KW-0378">Hydrolase</keyword>
<evidence type="ECO:0000256" key="1">
    <source>
        <dbReference type="ARBA" id="ARBA00001968"/>
    </source>
</evidence>
<keyword evidence="6" id="KW-0479">Metal-binding</keyword>
<dbReference type="SUPFAM" id="SSF53098">
    <property type="entry name" value="Ribonuclease H-like"/>
    <property type="match status" value="1"/>
</dbReference>
<keyword evidence="7" id="KW-0547">Nucleotide-binding</keyword>
<dbReference type="Proteomes" id="UP000499080">
    <property type="component" value="Unassembled WGS sequence"/>
</dbReference>
<comment type="caution">
    <text evidence="19">The sequence shown here is derived from an EMBL/GenBank/DDBJ whole genome shotgun (WGS) entry which is preliminary data.</text>
</comment>
<organism evidence="19 20">
    <name type="scientific">Araneus ventricosus</name>
    <name type="common">Orbweaver spider</name>
    <name type="synonym">Epeira ventricosa</name>
    <dbReference type="NCBI Taxonomy" id="182803"/>
    <lineage>
        <taxon>Eukaryota</taxon>
        <taxon>Metazoa</taxon>
        <taxon>Ecdysozoa</taxon>
        <taxon>Arthropoda</taxon>
        <taxon>Chelicerata</taxon>
        <taxon>Arachnida</taxon>
        <taxon>Araneae</taxon>
        <taxon>Araneomorphae</taxon>
        <taxon>Entelegynae</taxon>
        <taxon>Araneoidea</taxon>
        <taxon>Araneidae</taxon>
        <taxon>Araneus</taxon>
    </lineage>
</organism>
<evidence type="ECO:0000259" key="18">
    <source>
        <dbReference type="PROSITE" id="PS50994"/>
    </source>
</evidence>
<keyword evidence="8" id="KW-0255">Endonuclease</keyword>
<evidence type="ECO:0000256" key="7">
    <source>
        <dbReference type="ARBA" id="ARBA00022741"/>
    </source>
</evidence>
<dbReference type="GO" id="GO:0015074">
    <property type="term" value="P:DNA integration"/>
    <property type="evidence" value="ECO:0007669"/>
    <property type="project" value="UniProtKB-KW"/>
</dbReference>
<comment type="cofactor">
    <cofactor evidence="1">
        <name>a divalent metal cation</name>
        <dbReference type="ChEBI" id="CHEBI:60240"/>
    </cofactor>
</comment>
<keyword evidence="5" id="KW-0540">Nuclease</keyword>
<dbReference type="EMBL" id="BGPR01015661">
    <property type="protein sequence ID" value="GBN70133.1"/>
    <property type="molecule type" value="Genomic_DNA"/>
</dbReference>
<dbReference type="Pfam" id="PF25597">
    <property type="entry name" value="SH3_retrovirus"/>
    <property type="match status" value="1"/>
</dbReference>
<gene>
    <name evidence="19" type="primary">POLX_399</name>
    <name evidence="19" type="ORF">AVEN_29655_1</name>
</gene>
<dbReference type="InterPro" id="IPR036397">
    <property type="entry name" value="RNaseH_sf"/>
</dbReference>
<dbReference type="GO" id="GO:0005524">
    <property type="term" value="F:ATP binding"/>
    <property type="evidence" value="ECO:0007669"/>
    <property type="project" value="UniProtKB-KW"/>
</dbReference>
<dbReference type="InterPro" id="IPR039537">
    <property type="entry name" value="Retrotran_Ty1/copia-like"/>
</dbReference>
<keyword evidence="3" id="KW-1188">Viral release from host cell</keyword>
<protein>
    <submittedName>
        <fullName evidence="19">Retrovirus-related Pol polyprotein from transposon TNT 1-94</fullName>
    </submittedName>
</protein>
<keyword evidence="14" id="KW-0808">Transferase</keyword>
<dbReference type="InterPro" id="IPR001584">
    <property type="entry name" value="Integrase_cat-core"/>
</dbReference>
<dbReference type="PANTHER" id="PTHR42648:SF11">
    <property type="entry name" value="TRANSPOSON TY4-P GAG-POL POLYPROTEIN"/>
    <property type="match status" value="1"/>
</dbReference>
<evidence type="ECO:0000256" key="15">
    <source>
        <dbReference type="ARBA" id="ARBA00023113"/>
    </source>
</evidence>
<dbReference type="GO" id="GO:0003887">
    <property type="term" value="F:DNA-directed DNA polymerase activity"/>
    <property type="evidence" value="ECO:0007669"/>
    <property type="project" value="UniProtKB-KW"/>
</dbReference>
<evidence type="ECO:0000256" key="6">
    <source>
        <dbReference type="ARBA" id="ARBA00022723"/>
    </source>
</evidence>